<gene>
    <name evidence="1" type="ORF">C2G38_2237113</name>
</gene>
<reference evidence="1 2" key="1">
    <citation type="submission" date="2018-06" db="EMBL/GenBank/DDBJ databases">
        <title>Comparative genomics reveals the genomic features of Rhizophagus irregularis, R. cerebriforme, R. diaphanum and Gigaspora rosea, and their symbiotic lifestyle signature.</title>
        <authorList>
            <person name="Morin E."/>
            <person name="San Clemente H."/>
            <person name="Chen E.C.H."/>
            <person name="De La Providencia I."/>
            <person name="Hainaut M."/>
            <person name="Kuo A."/>
            <person name="Kohler A."/>
            <person name="Murat C."/>
            <person name="Tang N."/>
            <person name="Roy S."/>
            <person name="Loubradou J."/>
            <person name="Henrissat B."/>
            <person name="Grigoriev I.V."/>
            <person name="Corradi N."/>
            <person name="Roux C."/>
            <person name="Martin F.M."/>
        </authorList>
    </citation>
    <scope>NUCLEOTIDE SEQUENCE [LARGE SCALE GENOMIC DNA]</scope>
    <source>
        <strain evidence="1 2">DAOM 194757</strain>
    </source>
</reference>
<evidence type="ECO:0000313" key="1">
    <source>
        <dbReference type="EMBL" id="RIA99859.1"/>
    </source>
</evidence>
<dbReference type="Proteomes" id="UP000266673">
    <property type="component" value="Unassembled WGS sequence"/>
</dbReference>
<feature type="non-terminal residue" evidence="1">
    <location>
        <position position="386"/>
    </location>
</feature>
<evidence type="ECO:0000313" key="2">
    <source>
        <dbReference type="Proteomes" id="UP000266673"/>
    </source>
</evidence>
<sequence length="386" mass="44349">MINKFSIFNRKFSGSAFVLDSFDSAAKRAKAIYLAAAKARSLGGKKVLEANRLENLAKYWEKEARKFVPDFSVVLPEINLVRRSEVLKVADKYDIEIGNLNLEQKLKHLNVSIDELIYYVEEMKQLGYPGKLPASDLLSYIWDAKKDLRVWEQQEIQIDIRNKHEVINNFTVAEIQNFIKSTSRVKHYPWRSHILPGILSTDFLEHITGIIKNLQTGFAYSVLFIAQTSDDGVKRFASLGHSVTVTRDTDPKELYERLLSNHKFVQESSNGVFDERIIAKSKYIGRTGSIAHAIKLQRMGITSREALLNPSPLISLGVPLVNWWHIFEMFRYYQNTKKLDSSSGLGLADQIYELNKKIWAKYIDIDGWMLVEYTPRMLVIEHSDLG</sequence>
<dbReference type="AlphaFoldDB" id="A0A397TR06"/>
<keyword evidence="2" id="KW-1185">Reference proteome</keyword>
<proteinExistence type="predicted"/>
<name>A0A397TR06_9GLOM</name>
<organism evidence="1 2">
    <name type="scientific">Gigaspora rosea</name>
    <dbReference type="NCBI Taxonomy" id="44941"/>
    <lineage>
        <taxon>Eukaryota</taxon>
        <taxon>Fungi</taxon>
        <taxon>Fungi incertae sedis</taxon>
        <taxon>Mucoromycota</taxon>
        <taxon>Glomeromycotina</taxon>
        <taxon>Glomeromycetes</taxon>
        <taxon>Diversisporales</taxon>
        <taxon>Gigasporaceae</taxon>
        <taxon>Gigaspora</taxon>
    </lineage>
</organism>
<protein>
    <submittedName>
        <fullName evidence="1">Uncharacterized protein</fullName>
    </submittedName>
</protein>
<accession>A0A397TR06</accession>
<comment type="caution">
    <text evidence="1">The sequence shown here is derived from an EMBL/GenBank/DDBJ whole genome shotgun (WGS) entry which is preliminary data.</text>
</comment>
<dbReference type="EMBL" id="QKWP01006721">
    <property type="protein sequence ID" value="RIA99859.1"/>
    <property type="molecule type" value="Genomic_DNA"/>
</dbReference>